<dbReference type="GO" id="GO:0005737">
    <property type="term" value="C:cytoplasm"/>
    <property type="evidence" value="ECO:0007669"/>
    <property type="project" value="UniProtKB-SubCell"/>
</dbReference>
<keyword evidence="3" id="KW-0598">Phosphotransferase system</keyword>
<protein>
    <submittedName>
        <fullName evidence="5">HPr family phosphocarrier protein</fullName>
    </submittedName>
</protein>
<evidence type="ECO:0000259" key="4">
    <source>
        <dbReference type="PROSITE" id="PS51350"/>
    </source>
</evidence>
<sequence length="85" mass="8940">MTTFTHTVKDSIGIHARPAGKLVSEAKKYKSYITISNGIHAANAKGLFNVTGLGVNCGDTVTVTVSGADEVIAAQNLREYFAANI</sequence>
<dbReference type="PRINTS" id="PR00107">
    <property type="entry name" value="PHOSPHOCPHPR"/>
</dbReference>
<evidence type="ECO:0000256" key="2">
    <source>
        <dbReference type="ARBA" id="ARBA00022490"/>
    </source>
</evidence>
<dbReference type="Pfam" id="PF00381">
    <property type="entry name" value="PTS-HPr"/>
    <property type="match status" value="1"/>
</dbReference>
<comment type="caution">
    <text evidence="5">The sequence shown here is derived from an EMBL/GenBank/DDBJ whole genome shotgun (WGS) entry which is preliminary data.</text>
</comment>
<dbReference type="CDD" id="cd00367">
    <property type="entry name" value="PTS-HPr_like"/>
    <property type="match status" value="1"/>
</dbReference>
<gene>
    <name evidence="5" type="ORF">IAA60_02575</name>
</gene>
<dbReference type="PANTHER" id="PTHR33705:SF2">
    <property type="entry name" value="PHOSPHOCARRIER PROTEIN NPR"/>
    <property type="match status" value="1"/>
</dbReference>
<dbReference type="EMBL" id="DVLU01000023">
    <property type="protein sequence ID" value="HIT84772.1"/>
    <property type="molecule type" value="Genomic_DNA"/>
</dbReference>
<comment type="subcellular location">
    <subcellularLocation>
        <location evidence="1">Cytoplasm</location>
    </subcellularLocation>
</comment>
<feature type="domain" description="HPr" evidence="4">
    <location>
        <begin position="1"/>
        <end position="85"/>
    </location>
</feature>
<dbReference type="Gene3D" id="3.30.1340.10">
    <property type="entry name" value="HPr-like"/>
    <property type="match status" value="1"/>
</dbReference>
<reference evidence="5" key="1">
    <citation type="submission" date="2020-10" db="EMBL/GenBank/DDBJ databases">
        <authorList>
            <person name="Gilroy R."/>
        </authorList>
    </citation>
    <scope>NUCLEOTIDE SEQUENCE</scope>
    <source>
        <strain evidence="5">CHK181-108</strain>
    </source>
</reference>
<evidence type="ECO:0000313" key="6">
    <source>
        <dbReference type="Proteomes" id="UP000824165"/>
    </source>
</evidence>
<dbReference type="SUPFAM" id="SSF55594">
    <property type="entry name" value="HPr-like"/>
    <property type="match status" value="1"/>
</dbReference>
<proteinExistence type="predicted"/>
<dbReference type="PROSITE" id="PS51350">
    <property type="entry name" value="PTS_HPR_DOM"/>
    <property type="match status" value="1"/>
</dbReference>
<accession>A0A9D1H1D1</accession>
<evidence type="ECO:0000256" key="1">
    <source>
        <dbReference type="ARBA" id="ARBA00004496"/>
    </source>
</evidence>
<dbReference type="InterPro" id="IPR035895">
    <property type="entry name" value="HPr-like_sf"/>
</dbReference>
<dbReference type="AlphaFoldDB" id="A0A9D1H1D1"/>
<reference evidence="5" key="2">
    <citation type="journal article" date="2021" name="PeerJ">
        <title>Extensive microbial diversity within the chicken gut microbiome revealed by metagenomics and culture.</title>
        <authorList>
            <person name="Gilroy R."/>
            <person name="Ravi A."/>
            <person name="Getino M."/>
            <person name="Pursley I."/>
            <person name="Horton D.L."/>
            <person name="Alikhan N.F."/>
            <person name="Baker D."/>
            <person name="Gharbi K."/>
            <person name="Hall N."/>
            <person name="Watson M."/>
            <person name="Adriaenssens E.M."/>
            <person name="Foster-Nyarko E."/>
            <person name="Jarju S."/>
            <person name="Secka A."/>
            <person name="Antonio M."/>
            <person name="Oren A."/>
            <person name="Chaudhuri R.R."/>
            <person name="La Ragione R."/>
            <person name="Hildebrand F."/>
            <person name="Pallen M.J."/>
        </authorList>
    </citation>
    <scope>NUCLEOTIDE SEQUENCE</scope>
    <source>
        <strain evidence="5">CHK181-108</strain>
    </source>
</reference>
<dbReference type="InterPro" id="IPR000032">
    <property type="entry name" value="HPr-like"/>
</dbReference>
<dbReference type="PANTHER" id="PTHR33705">
    <property type="entry name" value="PHOSPHOCARRIER PROTEIN HPR"/>
    <property type="match status" value="1"/>
</dbReference>
<dbReference type="Proteomes" id="UP000824165">
    <property type="component" value="Unassembled WGS sequence"/>
</dbReference>
<evidence type="ECO:0000256" key="3">
    <source>
        <dbReference type="ARBA" id="ARBA00022683"/>
    </source>
</evidence>
<organism evidence="5 6">
    <name type="scientific">Candidatus Ornithomonoglobus intestinigallinarum</name>
    <dbReference type="NCBI Taxonomy" id="2840894"/>
    <lineage>
        <taxon>Bacteria</taxon>
        <taxon>Bacillati</taxon>
        <taxon>Bacillota</taxon>
        <taxon>Clostridia</taxon>
        <taxon>Candidatus Ornithomonoglobus</taxon>
    </lineage>
</organism>
<dbReference type="GO" id="GO:0009401">
    <property type="term" value="P:phosphoenolpyruvate-dependent sugar phosphotransferase system"/>
    <property type="evidence" value="ECO:0007669"/>
    <property type="project" value="UniProtKB-KW"/>
</dbReference>
<dbReference type="NCBIfam" id="TIGR01003">
    <property type="entry name" value="PTS_HPr_family"/>
    <property type="match status" value="1"/>
</dbReference>
<evidence type="ECO:0000313" key="5">
    <source>
        <dbReference type="EMBL" id="HIT84772.1"/>
    </source>
</evidence>
<name>A0A9D1H1D1_9FIRM</name>
<keyword evidence="2" id="KW-0963">Cytoplasm</keyword>
<dbReference type="InterPro" id="IPR050399">
    <property type="entry name" value="HPr"/>
</dbReference>